<name>A0AA41V2R2_PAPNU</name>
<reference evidence="1" key="1">
    <citation type="submission" date="2022-03" db="EMBL/GenBank/DDBJ databases">
        <title>A functionally conserved STORR gene fusion in Papaver species that diverged 16.8 million years ago.</title>
        <authorList>
            <person name="Catania T."/>
        </authorList>
    </citation>
    <scope>NUCLEOTIDE SEQUENCE</scope>
    <source>
        <strain evidence="1">S-191538</strain>
    </source>
</reference>
<comment type="caution">
    <text evidence="1">The sequence shown here is derived from an EMBL/GenBank/DDBJ whole genome shotgun (WGS) entry which is preliminary data.</text>
</comment>
<dbReference type="EMBL" id="JAJJMA010121932">
    <property type="protein sequence ID" value="MCL7032300.1"/>
    <property type="molecule type" value="Genomic_DNA"/>
</dbReference>
<proteinExistence type="predicted"/>
<organism evidence="1 2">
    <name type="scientific">Papaver nudicaule</name>
    <name type="common">Iceland poppy</name>
    <dbReference type="NCBI Taxonomy" id="74823"/>
    <lineage>
        <taxon>Eukaryota</taxon>
        <taxon>Viridiplantae</taxon>
        <taxon>Streptophyta</taxon>
        <taxon>Embryophyta</taxon>
        <taxon>Tracheophyta</taxon>
        <taxon>Spermatophyta</taxon>
        <taxon>Magnoliopsida</taxon>
        <taxon>Ranunculales</taxon>
        <taxon>Papaveraceae</taxon>
        <taxon>Papaveroideae</taxon>
        <taxon>Papaver</taxon>
    </lineage>
</organism>
<protein>
    <submittedName>
        <fullName evidence="1">Uncharacterized protein</fullName>
    </submittedName>
</protein>
<keyword evidence="2" id="KW-1185">Reference proteome</keyword>
<evidence type="ECO:0000313" key="1">
    <source>
        <dbReference type="EMBL" id="MCL7032300.1"/>
    </source>
</evidence>
<sequence>MSNCITSQQDCLELQRNLIDHLVTKPDCCEPQNQEMIGSIAREHDYSARCQDQHHALSMQQVHHAHPDQVNPICQECGDSGFVELLIYCNLCQTSAEHRYVGPQSCLFNHVICLQINLTT</sequence>
<dbReference type="Proteomes" id="UP001177140">
    <property type="component" value="Unassembled WGS sequence"/>
</dbReference>
<evidence type="ECO:0000313" key="2">
    <source>
        <dbReference type="Proteomes" id="UP001177140"/>
    </source>
</evidence>
<accession>A0AA41V2R2</accession>
<dbReference type="AlphaFoldDB" id="A0AA41V2R2"/>
<gene>
    <name evidence="1" type="ORF">MKW94_024145</name>
</gene>